<name>A0AAE6IIT1_LEUCA</name>
<organism evidence="5 6">
    <name type="scientific">Leuconostoc carnosum</name>
    <dbReference type="NCBI Taxonomy" id="1252"/>
    <lineage>
        <taxon>Bacteria</taxon>
        <taxon>Bacillati</taxon>
        <taxon>Bacillota</taxon>
        <taxon>Bacilli</taxon>
        <taxon>Lactobacillales</taxon>
        <taxon>Lactobacillaceae</taxon>
        <taxon>Leuconostoc</taxon>
    </lineage>
</organism>
<dbReference type="OMA" id="DFYVLPH"/>
<keyword evidence="4" id="KW-0720">Serine protease</keyword>
<dbReference type="PANTHER" id="PTHR20842:SF0">
    <property type="entry name" value="ALPHA-ASPARTYL DIPEPTIDASE"/>
    <property type="match status" value="1"/>
</dbReference>
<gene>
    <name evidence="5" type="ORF">FGL89_00830</name>
</gene>
<dbReference type="GeneID" id="61186264"/>
<dbReference type="AlphaFoldDB" id="A0AAE6IIT1"/>
<dbReference type="PANTHER" id="PTHR20842">
    <property type="entry name" value="PROTEASE S51 ALPHA-ASPARTYL DIPEPTIDASE"/>
    <property type="match status" value="1"/>
</dbReference>
<evidence type="ECO:0000313" key="5">
    <source>
        <dbReference type="EMBL" id="QEA32782.1"/>
    </source>
</evidence>
<evidence type="ECO:0000256" key="2">
    <source>
        <dbReference type="ARBA" id="ARBA00022670"/>
    </source>
</evidence>
<keyword evidence="3" id="KW-0378">Hydrolase</keyword>
<comment type="similarity">
    <text evidence="1">Belongs to the peptidase S51 family.</text>
</comment>
<dbReference type="EMBL" id="CP042374">
    <property type="protein sequence ID" value="QEA32782.1"/>
    <property type="molecule type" value="Genomic_DNA"/>
</dbReference>
<dbReference type="SUPFAM" id="SSF52317">
    <property type="entry name" value="Class I glutamine amidotransferase-like"/>
    <property type="match status" value="1"/>
</dbReference>
<keyword evidence="2" id="KW-0645">Protease</keyword>
<dbReference type="GO" id="GO:0008236">
    <property type="term" value="F:serine-type peptidase activity"/>
    <property type="evidence" value="ECO:0007669"/>
    <property type="project" value="UniProtKB-KW"/>
</dbReference>
<accession>A0AAE6IIT1</accession>
<dbReference type="InterPro" id="IPR005320">
    <property type="entry name" value="Peptidase_S51"/>
</dbReference>
<dbReference type="InterPro" id="IPR029062">
    <property type="entry name" value="Class_I_gatase-like"/>
</dbReference>
<dbReference type="GO" id="GO:0006508">
    <property type="term" value="P:proteolysis"/>
    <property type="evidence" value="ECO:0007669"/>
    <property type="project" value="UniProtKB-KW"/>
</dbReference>
<dbReference type="Pfam" id="PF03575">
    <property type="entry name" value="Peptidase_S51"/>
    <property type="match status" value="1"/>
</dbReference>
<evidence type="ECO:0000313" key="6">
    <source>
        <dbReference type="Proteomes" id="UP000321332"/>
    </source>
</evidence>
<evidence type="ECO:0000256" key="3">
    <source>
        <dbReference type="ARBA" id="ARBA00022801"/>
    </source>
</evidence>
<protein>
    <submittedName>
        <fullName evidence="5">Peptidase E</fullName>
    </submittedName>
</protein>
<dbReference type="Proteomes" id="UP000321332">
    <property type="component" value="Chromosome"/>
</dbReference>
<evidence type="ECO:0000256" key="1">
    <source>
        <dbReference type="ARBA" id="ARBA00006534"/>
    </source>
</evidence>
<reference evidence="5 6" key="1">
    <citation type="submission" date="2019-06" db="EMBL/GenBank/DDBJ databases">
        <title>Genome analyses of bacteria isolated from kimchi.</title>
        <authorList>
            <person name="Lee S."/>
            <person name="Ahn S."/>
            <person name="Roh S."/>
        </authorList>
    </citation>
    <scope>NUCLEOTIDE SEQUENCE [LARGE SCALE GENOMIC DNA]</scope>
    <source>
        <strain evidence="5 6">CBA3620</strain>
    </source>
</reference>
<sequence>MAKIFITSYLAGTQQKLLEFMSKTDNVQDQILFITTAANVESYTKYMADGIKMLQNLGYKLDFLDIAAENELTCYQKIEAAKIICVAGGNTFYLLQAIKQKNLLTLLRHKILKDCLYIGESAGGIILSKNIRYCEAMDDKSLAPDLEDDASLNVIDFFPLPHYIEKPFIEPVKEIFEVYKCQINLVPIDNKQVITILNDDIKIY</sequence>
<proteinExistence type="inferred from homology"/>
<dbReference type="RefSeq" id="WP_014974341.1">
    <property type="nucleotide sequence ID" value="NZ_CP042374.1"/>
</dbReference>
<dbReference type="Gene3D" id="3.40.50.880">
    <property type="match status" value="1"/>
</dbReference>
<evidence type="ECO:0000256" key="4">
    <source>
        <dbReference type="ARBA" id="ARBA00022825"/>
    </source>
</evidence>